<dbReference type="GO" id="GO:0005634">
    <property type="term" value="C:nucleus"/>
    <property type="evidence" value="ECO:0007669"/>
    <property type="project" value="UniProtKB-SubCell"/>
</dbReference>
<evidence type="ECO:0000259" key="3">
    <source>
        <dbReference type="Pfam" id="PF16087"/>
    </source>
</evidence>
<proteinExistence type="predicted"/>
<dbReference type="Proteomes" id="UP000027135">
    <property type="component" value="Unassembled WGS sequence"/>
</dbReference>
<dbReference type="Pfam" id="PF16087">
    <property type="entry name" value="DUF4817"/>
    <property type="match status" value="1"/>
</dbReference>
<dbReference type="SUPFAM" id="SSF46689">
    <property type="entry name" value="Homeodomain-like"/>
    <property type="match status" value="1"/>
</dbReference>
<dbReference type="InterPro" id="IPR032135">
    <property type="entry name" value="DUF4817"/>
</dbReference>
<feature type="domain" description="DUF4817" evidence="3">
    <location>
        <begin position="4"/>
        <end position="56"/>
    </location>
</feature>
<evidence type="ECO:0000313" key="5">
    <source>
        <dbReference type="Proteomes" id="UP000027135"/>
    </source>
</evidence>
<name>A0A067R9U2_ZOONE</name>
<dbReference type="InParanoid" id="A0A067R9U2"/>
<protein>
    <recommendedName>
        <fullName evidence="3">DUF4817 domain-containing protein</fullName>
    </recommendedName>
</protein>
<dbReference type="InterPro" id="IPR009057">
    <property type="entry name" value="Homeodomain-like_sf"/>
</dbReference>
<organism evidence="4 5">
    <name type="scientific">Zootermopsis nevadensis</name>
    <name type="common">Dampwood termite</name>
    <dbReference type="NCBI Taxonomy" id="136037"/>
    <lineage>
        <taxon>Eukaryota</taxon>
        <taxon>Metazoa</taxon>
        <taxon>Ecdysozoa</taxon>
        <taxon>Arthropoda</taxon>
        <taxon>Hexapoda</taxon>
        <taxon>Insecta</taxon>
        <taxon>Pterygota</taxon>
        <taxon>Neoptera</taxon>
        <taxon>Polyneoptera</taxon>
        <taxon>Dictyoptera</taxon>
        <taxon>Blattodea</taxon>
        <taxon>Blattoidea</taxon>
        <taxon>Termitoidae</taxon>
        <taxon>Termopsidae</taxon>
        <taxon>Zootermopsis</taxon>
    </lineage>
</organism>
<reference evidence="4 5" key="1">
    <citation type="journal article" date="2014" name="Nat. Commun.">
        <title>Molecular traces of alternative social organization in a termite genome.</title>
        <authorList>
            <person name="Terrapon N."/>
            <person name="Li C."/>
            <person name="Robertson H.M."/>
            <person name="Ji L."/>
            <person name="Meng X."/>
            <person name="Booth W."/>
            <person name="Chen Z."/>
            <person name="Childers C.P."/>
            <person name="Glastad K.M."/>
            <person name="Gokhale K."/>
            <person name="Gowin J."/>
            <person name="Gronenberg W."/>
            <person name="Hermansen R.A."/>
            <person name="Hu H."/>
            <person name="Hunt B.G."/>
            <person name="Huylmans A.K."/>
            <person name="Khalil S.M."/>
            <person name="Mitchell R.D."/>
            <person name="Munoz-Torres M.C."/>
            <person name="Mustard J.A."/>
            <person name="Pan H."/>
            <person name="Reese J.T."/>
            <person name="Scharf M.E."/>
            <person name="Sun F."/>
            <person name="Vogel H."/>
            <person name="Xiao J."/>
            <person name="Yang W."/>
            <person name="Yang Z."/>
            <person name="Yang Z."/>
            <person name="Zhou J."/>
            <person name="Zhu J."/>
            <person name="Brent C.S."/>
            <person name="Elsik C.G."/>
            <person name="Goodisman M.A."/>
            <person name="Liberles D.A."/>
            <person name="Roe R.M."/>
            <person name="Vargo E.L."/>
            <person name="Vilcinskas A."/>
            <person name="Wang J."/>
            <person name="Bornberg-Bauer E."/>
            <person name="Korb J."/>
            <person name="Zhang G."/>
            <person name="Liebig J."/>
        </authorList>
    </citation>
    <scope>NUCLEOTIDE SEQUENCE [LARGE SCALE GENOMIC DNA]</scope>
    <source>
        <tissue evidence="4">Whole organism</tissue>
    </source>
</reference>
<evidence type="ECO:0000256" key="1">
    <source>
        <dbReference type="ARBA" id="ARBA00004123"/>
    </source>
</evidence>
<feature type="region of interest" description="Disordered" evidence="2">
    <location>
        <begin position="143"/>
        <end position="167"/>
    </location>
</feature>
<keyword evidence="5" id="KW-1185">Reference proteome</keyword>
<evidence type="ECO:0000313" key="4">
    <source>
        <dbReference type="EMBL" id="KDR16419.1"/>
    </source>
</evidence>
<dbReference type="OrthoDB" id="8192496at2759"/>
<gene>
    <name evidence="4" type="ORF">L798_09325</name>
</gene>
<dbReference type="PANTHER" id="PTHR47326">
    <property type="entry name" value="TRANSPOSABLE ELEMENT TC3 TRANSPOSASE-LIKE PROTEIN"/>
    <property type="match status" value="1"/>
</dbReference>
<evidence type="ECO:0000256" key="2">
    <source>
        <dbReference type="SAM" id="MobiDB-lite"/>
    </source>
</evidence>
<sequence length="183" mass="21076">MNYSVQQRVFMYDSYVKYSSWKKCVQKFSQKYPGFTLPSKSTIYRIVRQVHRTGTVLDKKRNRRRHVLTEEVLDDIGAQLEANPNISMRKVASQCGVSKSSAHVARILLNKQSLDCEVRSWSTMNAQHNKDNCVSADLLQDKTETQTEPPAEIADPREHEQSMTDVKMSPVDSIKVYFKTLTQ</sequence>
<accession>A0A067R9U2</accession>
<comment type="subcellular location">
    <subcellularLocation>
        <location evidence="1">Nucleus</location>
    </subcellularLocation>
</comment>
<dbReference type="EMBL" id="KK852794">
    <property type="protein sequence ID" value="KDR16419.1"/>
    <property type="molecule type" value="Genomic_DNA"/>
</dbReference>
<dbReference type="PANTHER" id="PTHR47326:SF1">
    <property type="entry name" value="HTH PSQ-TYPE DOMAIN-CONTAINING PROTEIN"/>
    <property type="match status" value="1"/>
</dbReference>
<dbReference type="AlphaFoldDB" id="A0A067R9U2"/>